<dbReference type="Gene3D" id="2.70.70.10">
    <property type="entry name" value="Glucose Permease (Domain IIA)"/>
    <property type="match status" value="1"/>
</dbReference>
<evidence type="ECO:0000256" key="1">
    <source>
        <dbReference type="SAM" id="SignalP"/>
    </source>
</evidence>
<dbReference type="InterPro" id="IPR050570">
    <property type="entry name" value="Cell_wall_metabolism_enzyme"/>
</dbReference>
<feature type="chain" id="PRO_5002886593" evidence="1">
    <location>
        <begin position="25"/>
        <end position="248"/>
    </location>
</feature>
<gene>
    <name evidence="3" type="ordered locus">Geob_2996</name>
</gene>
<dbReference type="Proteomes" id="UP000007721">
    <property type="component" value="Chromosome"/>
</dbReference>
<dbReference type="OrthoDB" id="9815245at2"/>
<dbReference type="PANTHER" id="PTHR21666:SF270">
    <property type="entry name" value="MUREIN HYDROLASE ACTIVATOR ENVC"/>
    <property type="match status" value="1"/>
</dbReference>
<dbReference type="GO" id="GO:0004222">
    <property type="term" value="F:metalloendopeptidase activity"/>
    <property type="evidence" value="ECO:0007669"/>
    <property type="project" value="TreeGrafter"/>
</dbReference>
<feature type="domain" description="M23ase beta-sheet core" evidence="2">
    <location>
        <begin position="112"/>
        <end position="203"/>
    </location>
</feature>
<evidence type="ECO:0000259" key="2">
    <source>
        <dbReference type="Pfam" id="PF01551"/>
    </source>
</evidence>
<proteinExistence type="predicted"/>
<dbReference type="eggNOG" id="COG0739">
    <property type="taxonomic scope" value="Bacteria"/>
</dbReference>
<dbReference type="InterPro" id="IPR016047">
    <property type="entry name" value="M23ase_b-sheet_dom"/>
</dbReference>
<dbReference type="CDD" id="cd12797">
    <property type="entry name" value="M23_peptidase"/>
    <property type="match status" value="1"/>
</dbReference>
<dbReference type="STRING" id="316067.Geob_2996"/>
<keyword evidence="4" id="KW-1185">Reference proteome</keyword>
<feature type="signal peptide" evidence="1">
    <location>
        <begin position="1"/>
        <end position="24"/>
    </location>
</feature>
<protein>
    <submittedName>
        <fullName evidence="3">Zinc metalloendopeptidase, M23 family</fullName>
    </submittedName>
</protein>
<accession>B9M2Z3</accession>
<organism evidence="3 4">
    <name type="scientific">Geotalea daltonii (strain DSM 22248 / JCM 15807 / FRC-32)</name>
    <name type="common">Geobacter daltonii</name>
    <dbReference type="NCBI Taxonomy" id="316067"/>
    <lineage>
        <taxon>Bacteria</taxon>
        <taxon>Pseudomonadati</taxon>
        <taxon>Thermodesulfobacteriota</taxon>
        <taxon>Desulfuromonadia</taxon>
        <taxon>Geobacterales</taxon>
        <taxon>Geobacteraceae</taxon>
        <taxon>Geotalea</taxon>
    </lineage>
</organism>
<dbReference type="KEGG" id="geo:Geob_2996"/>
<dbReference type="RefSeq" id="WP_012648067.1">
    <property type="nucleotide sequence ID" value="NC_011979.1"/>
</dbReference>
<dbReference type="EMBL" id="CP001390">
    <property type="protein sequence ID" value="ACM21339.1"/>
    <property type="molecule type" value="Genomic_DNA"/>
</dbReference>
<dbReference type="SUPFAM" id="SSF51261">
    <property type="entry name" value="Duplicated hybrid motif"/>
    <property type="match status" value="1"/>
</dbReference>
<dbReference type="PANTHER" id="PTHR21666">
    <property type="entry name" value="PEPTIDASE-RELATED"/>
    <property type="match status" value="1"/>
</dbReference>
<evidence type="ECO:0000313" key="4">
    <source>
        <dbReference type="Proteomes" id="UP000007721"/>
    </source>
</evidence>
<dbReference type="HOGENOM" id="CLU_1123292_0_0_7"/>
<sequence>MLLSPWKSPVFTILLLVVSVNAHADFYRFEMEDGVEVFTNTPTRSGAVKIMKEDAPQRPSEKKKFALKKTLHENRKSSTNDQESLQLQVPVTGKISSNYGWRHDPIDGNLRHHSGIDIAVGSGTPVKSIAPGKVTFSGPRGGYGNLVIIEHDSGMTSLYGHNSLLLVVTGEQVDVQTTIALSGSTGRSTGPHLHFELWKHGTNLTQAYVEDRQGSFKNATIAANRIQHAEIRRFVEKNGTIVFTNLPQ</sequence>
<evidence type="ECO:0000313" key="3">
    <source>
        <dbReference type="EMBL" id="ACM21339.1"/>
    </source>
</evidence>
<dbReference type="Pfam" id="PF01551">
    <property type="entry name" value="Peptidase_M23"/>
    <property type="match status" value="1"/>
</dbReference>
<reference evidence="3 4" key="1">
    <citation type="submission" date="2009-01" db="EMBL/GenBank/DDBJ databases">
        <title>Complete sequence of Geobacter sp. FRC-32.</title>
        <authorList>
            <consortium name="US DOE Joint Genome Institute"/>
            <person name="Lucas S."/>
            <person name="Copeland A."/>
            <person name="Lapidus A."/>
            <person name="Glavina del Rio T."/>
            <person name="Dalin E."/>
            <person name="Tice H."/>
            <person name="Bruce D."/>
            <person name="Goodwin L."/>
            <person name="Pitluck S."/>
            <person name="Saunders E."/>
            <person name="Brettin T."/>
            <person name="Detter J.C."/>
            <person name="Han C."/>
            <person name="Larimer F."/>
            <person name="Land M."/>
            <person name="Hauser L."/>
            <person name="Kyrpides N."/>
            <person name="Ovchinnikova G."/>
            <person name="Kostka J."/>
            <person name="Richardson P."/>
        </authorList>
    </citation>
    <scope>NUCLEOTIDE SEQUENCE [LARGE SCALE GENOMIC DNA]</scope>
    <source>
        <strain evidence="4">DSM 22248 / JCM 15807 / FRC-32</strain>
    </source>
</reference>
<dbReference type="AlphaFoldDB" id="B9M2Z3"/>
<dbReference type="InterPro" id="IPR011055">
    <property type="entry name" value="Dup_hybrid_motif"/>
</dbReference>
<name>B9M2Z3_GEODF</name>
<keyword evidence="1" id="KW-0732">Signal</keyword>